<gene>
    <name evidence="1" type="ORF">ACFPGP_03095</name>
</gene>
<reference evidence="2" key="1">
    <citation type="journal article" date="2019" name="Int. J. Syst. Evol. Microbiol.">
        <title>The Global Catalogue of Microorganisms (GCM) 10K type strain sequencing project: providing services to taxonomists for standard genome sequencing and annotation.</title>
        <authorList>
            <consortium name="The Broad Institute Genomics Platform"/>
            <consortium name="The Broad Institute Genome Sequencing Center for Infectious Disease"/>
            <person name="Wu L."/>
            <person name="Ma J."/>
        </authorList>
    </citation>
    <scope>NUCLEOTIDE SEQUENCE [LARGE SCALE GENOMIC DNA]</scope>
    <source>
        <strain evidence="2">DFY41</strain>
    </source>
</reference>
<proteinExistence type="predicted"/>
<evidence type="ECO:0000313" key="1">
    <source>
        <dbReference type="EMBL" id="MFC5175642.1"/>
    </source>
</evidence>
<dbReference type="Pfam" id="PF18143">
    <property type="entry name" value="HAD_SAK_2"/>
    <property type="match status" value="1"/>
</dbReference>
<name>A0ABW0BF88_9ACTN</name>
<dbReference type="Proteomes" id="UP001596087">
    <property type="component" value="Unassembled WGS sequence"/>
</dbReference>
<keyword evidence="2" id="KW-1185">Reference proteome</keyword>
<accession>A0ABW0BF88</accession>
<sequence>MTHRAAHDLPVRWFLDIDGVVSPYGLTEPWNGPSLYGGPPDSDLAVPYRREVVQRIQRLHDSGLVDIAWLTTWDLEAADGWTDVGLGPFPVHPRRRPGHNRWWKVDAVQTWMRKHSTSRAIWTDDDISRGGLRGLDKNRLLAIAPDPRVGLTDNDLQRIETWVLTDPESQGRP</sequence>
<dbReference type="RefSeq" id="WP_378586725.1">
    <property type="nucleotide sequence ID" value="NZ_JBHSKD010000004.1"/>
</dbReference>
<evidence type="ECO:0000313" key="2">
    <source>
        <dbReference type="Proteomes" id="UP001596087"/>
    </source>
</evidence>
<dbReference type="EMBL" id="JBHSKD010000004">
    <property type="protein sequence ID" value="MFC5175642.1"/>
    <property type="molecule type" value="Genomic_DNA"/>
</dbReference>
<protein>
    <submittedName>
        <fullName evidence="1">HAD domain-containing protein</fullName>
    </submittedName>
</protein>
<organism evidence="1 2">
    <name type="scientific">Nocardioides taihuensis</name>
    <dbReference type="NCBI Taxonomy" id="1835606"/>
    <lineage>
        <taxon>Bacteria</taxon>
        <taxon>Bacillati</taxon>
        <taxon>Actinomycetota</taxon>
        <taxon>Actinomycetes</taxon>
        <taxon>Propionibacteriales</taxon>
        <taxon>Nocardioidaceae</taxon>
        <taxon>Nocardioides</taxon>
    </lineage>
</organism>
<comment type="caution">
    <text evidence="1">The sequence shown here is derived from an EMBL/GenBank/DDBJ whole genome shotgun (WGS) entry which is preliminary data.</text>
</comment>